<accession>A0A7L5EBJ3</accession>
<organism evidence="2 3">
    <name type="scientific">Mucilaginibacter robiniae</name>
    <dbReference type="NCBI Taxonomy" id="2728022"/>
    <lineage>
        <taxon>Bacteria</taxon>
        <taxon>Pseudomonadati</taxon>
        <taxon>Bacteroidota</taxon>
        <taxon>Sphingobacteriia</taxon>
        <taxon>Sphingobacteriales</taxon>
        <taxon>Sphingobacteriaceae</taxon>
        <taxon>Mucilaginibacter</taxon>
    </lineage>
</organism>
<keyword evidence="2" id="KW-0808">Transferase</keyword>
<feature type="domain" description="Methyltransferase FkbM" evidence="1">
    <location>
        <begin position="43"/>
        <end position="209"/>
    </location>
</feature>
<dbReference type="InterPro" id="IPR053202">
    <property type="entry name" value="EGF_Rcpt_Signaling_Reg"/>
</dbReference>
<gene>
    <name evidence="2" type="ORF">HH214_06415</name>
</gene>
<dbReference type="InterPro" id="IPR029063">
    <property type="entry name" value="SAM-dependent_MTases_sf"/>
</dbReference>
<dbReference type="GO" id="GO:0005737">
    <property type="term" value="C:cytoplasm"/>
    <property type="evidence" value="ECO:0007669"/>
    <property type="project" value="GOC"/>
</dbReference>
<dbReference type="GO" id="GO:0006888">
    <property type="term" value="P:endoplasmic reticulum to Golgi vesicle-mediated transport"/>
    <property type="evidence" value="ECO:0007669"/>
    <property type="project" value="TreeGrafter"/>
</dbReference>
<keyword evidence="3" id="KW-1185">Reference proteome</keyword>
<dbReference type="PANTHER" id="PTHR34009:SF2">
    <property type="entry name" value="PROTEIN STAR"/>
    <property type="match status" value="1"/>
</dbReference>
<keyword evidence="2" id="KW-0489">Methyltransferase</keyword>
<dbReference type="GO" id="GO:0032259">
    <property type="term" value="P:methylation"/>
    <property type="evidence" value="ECO:0007669"/>
    <property type="project" value="UniProtKB-KW"/>
</dbReference>
<dbReference type="Proteomes" id="UP000503278">
    <property type="component" value="Chromosome"/>
</dbReference>
<dbReference type="GO" id="GO:0016197">
    <property type="term" value="P:endosomal transport"/>
    <property type="evidence" value="ECO:0007669"/>
    <property type="project" value="TreeGrafter"/>
</dbReference>
<proteinExistence type="predicted"/>
<dbReference type="GO" id="GO:0005886">
    <property type="term" value="C:plasma membrane"/>
    <property type="evidence" value="ECO:0007669"/>
    <property type="project" value="TreeGrafter"/>
</dbReference>
<dbReference type="SUPFAM" id="SSF53335">
    <property type="entry name" value="S-adenosyl-L-methionine-dependent methyltransferases"/>
    <property type="match status" value="1"/>
</dbReference>
<dbReference type="EMBL" id="CP051682">
    <property type="protein sequence ID" value="QJD98323.1"/>
    <property type="molecule type" value="Genomic_DNA"/>
</dbReference>
<dbReference type="KEGG" id="mrob:HH214_06415"/>
<evidence type="ECO:0000313" key="2">
    <source>
        <dbReference type="EMBL" id="QJD98323.1"/>
    </source>
</evidence>
<name>A0A7L5EBJ3_9SPHI</name>
<reference evidence="2 3" key="1">
    <citation type="submission" date="2020-04" db="EMBL/GenBank/DDBJ databases">
        <title>Genome sequencing of novel species.</title>
        <authorList>
            <person name="Heo J."/>
            <person name="Kim S.-J."/>
            <person name="Kim J.-S."/>
            <person name="Hong S.-B."/>
            <person name="Kwon S.-W."/>
        </authorList>
    </citation>
    <scope>NUCLEOTIDE SEQUENCE [LARGE SCALE GENOMIC DNA]</scope>
    <source>
        <strain evidence="2 3">F39-2</strain>
    </source>
</reference>
<sequence>MMLNHPDFKPYHSYSQDGEDMILRSLLAESIPNFNDYRGFYIDIGAHHPYRFSNTMHFYELGWQGINIEPTPAAMQLFEQYRKRDVNLNIGIGEQPGKLTLYCFNESALNSFDKALSESRDQEDTPYHIVSTAEVEVRPLAQVLDQYLPADIVINFMSVDVSGLDVDVLQSNNWDKYRPRFVLAEDADINFSYLDASEAHSFLAEQGYEVAGKTLRTLIFKQKR</sequence>
<dbReference type="AlphaFoldDB" id="A0A7L5EBJ3"/>
<dbReference type="Gene3D" id="3.40.50.150">
    <property type="entry name" value="Vaccinia Virus protein VP39"/>
    <property type="match status" value="1"/>
</dbReference>
<evidence type="ECO:0000313" key="3">
    <source>
        <dbReference type="Proteomes" id="UP000503278"/>
    </source>
</evidence>
<dbReference type="Pfam" id="PF05050">
    <property type="entry name" value="Methyltransf_21"/>
    <property type="match status" value="1"/>
</dbReference>
<dbReference type="NCBIfam" id="TIGR01444">
    <property type="entry name" value="fkbM_fam"/>
    <property type="match status" value="1"/>
</dbReference>
<protein>
    <submittedName>
        <fullName evidence="2">FkbM family methyltransferase</fullName>
    </submittedName>
</protein>
<evidence type="ECO:0000259" key="1">
    <source>
        <dbReference type="Pfam" id="PF05050"/>
    </source>
</evidence>
<dbReference type="PANTHER" id="PTHR34009">
    <property type="entry name" value="PROTEIN STAR"/>
    <property type="match status" value="1"/>
</dbReference>
<dbReference type="InterPro" id="IPR006342">
    <property type="entry name" value="FkbM_mtfrase"/>
</dbReference>
<dbReference type="GO" id="GO:0008168">
    <property type="term" value="F:methyltransferase activity"/>
    <property type="evidence" value="ECO:0007669"/>
    <property type="project" value="UniProtKB-KW"/>
</dbReference>